<dbReference type="PANTHER" id="PTHR34512:SF30">
    <property type="entry name" value="OUTER MEMBRANE PROTEIN ASSEMBLY FACTOR BAMB"/>
    <property type="match status" value="1"/>
</dbReference>
<dbReference type="Pfam" id="PF13360">
    <property type="entry name" value="PQQ_2"/>
    <property type="match status" value="1"/>
</dbReference>
<protein>
    <submittedName>
        <fullName evidence="3">Pyrrolo-quinoline quinone</fullName>
    </submittedName>
</protein>
<dbReference type="InterPro" id="IPR002372">
    <property type="entry name" value="PQQ_rpt_dom"/>
</dbReference>
<dbReference type="SMART" id="SM00564">
    <property type="entry name" value="PQQ"/>
    <property type="match status" value="6"/>
</dbReference>
<evidence type="ECO:0000313" key="4">
    <source>
        <dbReference type="Proteomes" id="UP000290433"/>
    </source>
</evidence>
<gene>
    <name evidence="3" type="ORF">NU08_1347</name>
</gene>
<dbReference type="SUPFAM" id="SSF50998">
    <property type="entry name" value="Quinoprotein alcohol dehydrogenase-like"/>
    <property type="match status" value="1"/>
</dbReference>
<dbReference type="InterPro" id="IPR011047">
    <property type="entry name" value="Quinoprotein_ADH-like_sf"/>
</dbReference>
<keyword evidence="1" id="KW-0732">Signal</keyword>
<evidence type="ECO:0000313" key="3">
    <source>
        <dbReference type="EMBL" id="RYJ39678.1"/>
    </source>
</evidence>
<dbReference type="InterPro" id="IPR015943">
    <property type="entry name" value="WD40/YVTN_repeat-like_dom_sf"/>
</dbReference>
<reference evidence="3 4" key="1">
    <citation type="submission" date="2014-12" db="EMBL/GenBank/DDBJ databases">
        <title>Genome sequence of Flavobacterium anhuiense RCM74.</title>
        <authorList>
            <person name="Kim J.F."/>
            <person name="Song J.Y."/>
            <person name="Kwak M.-J."/>
            <person name="Lee S.-W."/>
        </authorList>
    </citation>
    <scope>NUCLEOTIDE SEQUENCE [LARGE SCALE GENOMIC DNA]</scope>
    <source>
        <strain evidence="3 4">RCM74</strain>
    </source>
</reference>
<name>A0A444W203_9FLAO</name>
<evidence type="ECO:0000256" key="1">
    <source>
        <dbReference type="SAM" id="SignalP"/>
    </source>
</evidence>
<proteinExistence type="predicted"/>
<dbReference type="Gene3D" id="2.130.10.10">
    <property type="entry name" value="YVTN repeat-like/Quinoprotein amine dehydrogenase"/>
    <property type="match status" value="1"/>
</dbReference>
<feature type="chain" id="PRO_5019006280" evidence="1">
    <location>
        <begin position="46"/>
        <end position="421"/>
    </location>
</feature>
<feature type="domain" description="Pyrrolo-quinoline quinone repeat" evidence="2">
    <location>
        <begin position="74"/>
        <end position="275"/>
    </location>
</feature>
<organism evidence="3 4">
    <name type="scientific">Flavobacterium anhuiense</name>
    <dbReference type="NCBI Taxonomy" id="459526"/>
    <lineage>
        <taxon>Bacteria</taxon>
        <taxon>Pseudomonadati</taxon>
        <taxon>Bacteroidota</taxon>
        <taxon>Flavobacteriia</taxon>
        <taxon>Flavobacteriales</taxon>
        <taxon>Flavobacteriaceae</taxon>
        <taxon>Flavobacterium</taxon>
    </lineage>
</organism>
<comment type="caution">
    <text evidence="3">The sequence shown here is derived from an EMBL/GenBank/DDBJ whole genome shotgun (WGS) entry which is preliminary data.</text>
</comment>
<dbReference type="AlphaFoldDB" id="A0A444W203"/>
<feature type="signal peptide" evidence="1">
    <location>
        <begin position="1"/>
        <end position="45"/>
    </location>
</feature>
<dbReference type="Proteomes" id="UP000290433">
    <property type="component" value="Unassembled WGS sequence"/>
</dbReference>
<accession>A0A444W203</accession>
<dbReference type="PANTHER" id="PTHR34512">
    <property type="entry name" value="CELL SURFACE PROTEIN"/>
    <property type="match status" value="1"/>
</dbReference>
<sequence length="421" mass="47913">MFIFTPLNVLKKTIKKINPNLKMKHKLIALLFVFAFANMSGQAPASKTNYSNSNLPAEEAVTNKSLKPLKKISLDDTSMLIYDYDGSLFSWDLEVESIVWTVKASDAQTEMCANKITIHDGVVYIPFINGEIYAVDNGTGTIFWKSRIGNIKDQIVLKDQTPVISNGKLFITAQNQNQSSNLYALDLKDGSLSWNYKLDTPNNNIEPLVFDNKVFIQSATNVYSFEVNTGKLLNQKSFDETMNGKPVTDGESIFIAGDKNWLYALKPNSLDVLWQFKIEENQNNVKERIVCHDKKLYFAAQGPEVSSIYAVDSKTGTQLWKTDFKGDNVEYIVKEVDNLWGYTRNKKLFELDLSNGEIAFEEKLTTLPISNIEFPADDNLLYYYCDAGLIQFDLKEKDENVYYMRTSLTDNPYSAFIKIIR</sequence>
<dbReference type="EMBL" id="JUIV01000003">
    <property type="protein sequence ID" value="RYJ39678.1"/>
    <property type="molecule type" value="Genomic_DNA"/>
</dbReference>
<evidence type="ECO:0000259" key="2">
    <source>
        <dbReference type="Pfam" id="PF13360"/>
    </source>
</evidence>
<dbReference type="InterPro" id="IPR018391">
    <property type="entry name" value="PQQ_b-propeller_rpt"/>
</dbReference>